<keyword evidence="2" id="KW-0472">Membrane</keyword>
<dbReference type="GO" id="GO:0006508">
    <property type="term" value="P:proteolysis"/>
    <property type="evidence" value="ECO:0007669"/>
    <property type="project" value="UniProtKB-KW"/>
</dbReference>
<dbReference type="PANTHER" id="PTHR36435">
    <property type="entry name" value="SLR1288 PROTEIN"/>
    <property type="match status" value="1"/>
</dbReference>
<accession>A0A081BG72</accession>
<feature type="transmembrane region" description="Helical" evidence="2">
    <location>
        <begin position="214"/>
        <end position="234"/>
    </location>
</feature>
<keyword evidence="2" id="KW-0812">Transmembrane</keyword>
<dbReference type="InterPro" id="IPR003675">
    <property type="entry name" value="Rce1/LyrA-like_dom"/>
</dbReference>
<sequence>MDERTQLTSTTPKFNRYLWFASLFVLIQFVQVPVILFKLIPQNNIGLRLVNAVAYIGAFALVIWLAYFLLKRLPNRTYFTKLTMKQWGLTLIGLVAFFAAEMVLSTLNAAIDGQTQTANNEVIQNLMSADKWSLYLMVISGIFLSPVLEEMVFRGYLMNAFFKPESIWLPVIVSGVIFSLGHGSTTIMSFLIYATMGAILAFVYRRTGSLRASIAIHMINNAFAMLALLASILVTK</sequence>
<organism evidence="4 5">
    <name type="scientific">Secundilactobacillus oryzae JCM 18671</name>
    <dbReference type="NCBI Taxonomy" id="1291743"/>
    <lineage>
        <taxon>Bacteria</taxon>
        <taxon>Bacillati</taxon>
        <taxon>Bacillota</taxon>
        <taxon>Bacilli</taxon>
        <taxon>Lactobacillales</taxon>
        <taxon>Lactobacillaceae</taxon>
        <taxon>Secundilactobacillus</taxon>
    </lineage>
</organism>
<dbReference type="RefSeq" id="WP_051907129.1">
    <property type="nucleotide sequence ID" value="NZ_BBAZ01000002.1"/>
</dbReference>
<evidence type="ECO:0000256" key="1">
    <source>
        <dbReference type="ARBA" id="ARBA00009067"/>
    </source>
</evidence>
<dbReference type="GO" id="GO:0004175">
    <property type="term" value="F:endopeptidase activity"/>
    <property type="evidence" value="ECO:0007669"/>
    <property type="project" value="UniProtKB-ARBA"/>
</dbReference>
<evidence type="ECO:0000256" key="2">
    <source>
        <dbReference type="SAM" id="Phobius"/>
    </source>
</evidence>
<dbReference type="PANTHER" id="PTHR36435:SF1">
    <property type="entry name" value="CAAX AMINO TERMINAL PROTEASE FAMILY PROTEIN"/>
    <property type="match status" value="1"/>
</dbReference>
<evidence type="ECO:0000313" key="4">
    <source>
        <dbReference type="EMBL" id="GAK47040.1"/>
    </source>
</evidence>
<evidence type="ECO:0000259" key="3">
    <source>
        <dbReference type="Pfam" id="PF02517"/>
    </source>
</evidence>
<dbReference type="GO" id="GO:0080120">
    <property type="term" value="P:CAAX-box protein maturation"/>
    <property type="evidence" value="ECO:0007669"/>
    <property type="project" value="UniProtKB-ARBA"/>
</dbReference>
<feature type="transmembrane region" description="Helical" evidence="2">
    <location>
        <begin position="132"/>
        <end position="148"/>
    </location>
</feature>
<dbReference type="OrthoDB" id="8607342at2"/>
<name>A0A081BG72_9LACO</name>
<proteinExistence type="inferred from homology"/>
<keyword evidence="5" id="KW-1185">Reference proteome</keyword>
<comment type="similarity">
    <text evidence="1">Belongs to the UPF0177 family.</text>
</comment>
<feature type="transmembrane region" description="Helical" evidence="2">
    <location>
        <begin position="17"/>
        <end position="37"/>
    </location>
</feature>
<dbReference type="InterPro" id="IPR052710">
    <property type="entry name" value="CAAX_protease"/>
</dbReference>
<dbReference type="eggNOG" id="COG1266">
    <property type="taxonomic scope" value="Bacteria"/>
</dbReference>
<reference evidence="4" key="1">
    <citation type="journal article" date="2014" name="Genome Announc.">
        <title>Draft Genome Sequence of Lactobacillus oryzae Strain SG293T.</title>
        <authorList>
            <person name="Tanizawa Y."/>
            <person name="Fujisawa T."/>
            <person name="Mochizuki T."/>
            <person name="Kaminuma E."/>
            <person name="Nakamura Y."/>
            <person name="Tohno M."/>
        </authorList>
    </citation>
    <scope>NUCLEOTIDE SEQUENCE [LARGE SCALE GENOMIC DNA]</scope>
    <source>
        <strain evidence="4">SG293</strain>
    </source>
</reference>
<feature type="transmembrane region" description="Helical" evidence="2">
    <location>
        <begin position="90"/>
        <end position="111"/>
    </location>
</feature>
<evidence type="ECO:0000313" key="5">
    <source>
        <dbReference type="Proteomes" id="UP000028700"/>
    </source>
</evidence>
<gene>
    <name evidence="4" type="ORF">LOSG293_011410</name>
</gene>
<dbReference type="EMBL" id="BBJM01000001">
    <property type="protein sequence ID" value="GAK47040.1"/>
    <property type="molecule type" value="Genomic_DNA"/>
</dbReference>
<dbReference type="Proteomes" id="UP000028700">
    <property type="component" value="Unassembled WGS sequence"/>
</dbReference>
<dbReference type="STRING" id="1291743.LOSG293_011410"/>
<keyword evidence="4" id="KW-0378">Hydrolase</keyword>
<keyword evidence="2" id="KW-1133">Transmembrane helix</keyword>
<protein>
    <submittedName>
        <fullName evidence="4">Metal-dependent membrane protease</fullName>
    </submittedName>
</protein>
<feature type="transmembrane region" description="Helical" evidence="2">
    <location>
        <begin position="168"/>
        <end position="193"/>
    </location>
</feature>
<dbReference type="AlphaFoldDB" id="A0A081BG72"/>
<comment type="caution">
    <text evidence="4">The sequence shown here is derived from an EMBL/GenBank/DDBJ whole genome shotgun (WGS) entry which is preliminary data.</text>
</comment>
<feature type="transmembrane region" description="Helical" evidence="2">
    <location>
        <begin position="49"/>
        <end position="70"/>
    </location>
</feature>
<dbReference type="Pfam" id="PF02517">
    <property type="entry name" value="Rce1-like"/>
    <property type="match status" value="1"/>
</dbReference>
<keyword evidence="4" id="KW-0645">Protease</keyword>
<feature type="domain" description="CAAX prenyl protease 2/Lysostaphin resistance protein A-like" evidence="3">
    <location>
        <begin position="132"/>
        <end position="223"/>
    </location>
</feature>